<feature type="region of interest" description="Disordered" evidence="1">
    <location>
        <begin position="1"/>
        <end position="24"/>
    </location>
</feature>
<gene>
    <name evidence="3" type="ORF">DFR68_102461</name>
</gene>
<dbReference type="Proteomes" id="UP000255355">
    <property type="component" value="Unassembled WGS sequence"/>
</dbReference>
<dbReference type="EMBL" id="QQAZ01000002">
    <property type="protein sequence ID" value="RDI54336.1"/>
    <property type="molecule type" value="Genomic_DNA"/>
</dbReference>
<dbReference type="SUPFAM" id="SSF53474">
    <property type="entry name" value="alpha/beta-Hydrolases"/>
    <property type="match status" value="1"/>
</dbReference>
<dbReference type="Gene3D" id="3.40.50.1820">
    <property type="entry name" value="alpha/beta hydrolase"/>
    <property type="match status" value="1"/>
</dbReference>
<reference evidence="3 4" key="1">
    <citation type="submission" date="2018-07" db="EMBL/GenBank/DDBJ databases">
        <title>Genomic Encyclopedia of Type Strains, Phase IV (KMG-IV): sequencing the most valuable type-strain genomes for metagenomic binning, comparative biology and taxonomic classification.</title>
        <authorList>
            <person name="Goeker M."/>
        </authorList>
    </citation>
    <scope>NUCLEOTIDE SEQUENCE [LARGE SCALE GENOMIC DNA]</scope>
    <source>
        <strain evidence="3 4">DSM 44952</strain>
    </source>
</reference>
<dbReference type="RefSeq" id="WP_068021081.1">
    <property type="nucleotide sequence ID" value="NZ_QQAZ01000002.1"/>
</dbReference>
<evidence type="ECO:0000256" key="1">
    <source>
        <dbReference type="SAM" id="MobiDB-lite"/>
    </source>
</evidence>
<comment type="caution">
    <text evidence="3">The sequence shown here is derived from an EMBL/GenBank/DDBJ whole genome shotgun (WGS) entry which is preliminary data.</text>
</comment>
<dbReference type="STRING" id="1210089.GCA_001613165_03722"/>
<name>A0A370HBL8_9NOCA</name>
<evidence type="ECO:0000313" key="3">
    <source>
        <dbReference type="EMBL" id="RDI54336.1"/>
    </source>
</evidence>
<evidence type="ECO:0000259" key="2">
    <source>
        <dbReference type="Pfam" id="PF12697"/>
    </source>
</evidence>
<protein>
    <recommendedName>
        <fullName evidence="2">AB hydrolase-1 domain-containing protein</fullName>
    </recommendedName>
</protein>
<dbReference type="Pfam" id="PF12697">
    <property type="entry name" value="Abhydrolase_6"/>
    <property type="match status" value="1"/>
</dbReference>
<dbReference type="AlphaFoldDB" id="A0A370HBL8"/>
<sequence>MERIEQPITGSEAWRPPGYVDPDSFDERDVTLDGGPFAVPGTVTVPRTPGPHPAVVLLAGGGPFNRDETAGPNKTLKDIAWGLAARGIVVLRFDKATFVDQGVFGRPDFTPTDEYVPHAVAAVELLQRHEKVDTARVFVVGHSMGGKFAPRVAATAPSVAGLVVMAGDTQPMHVACVRVMRYLVSLDPENEEAARLLATFTEQAKVVDSPELSVTTPPSELPFGASGAYWLDLRAYDPVATAVQVAKPMFIVQGGRDYQITVADDLIGWQRGLADRPDVTIRIYDALNHMLCPGTGPSTPADYEAVGHVDPELVTDVANWILAR</sequence>
<dbReference type="InterPro" id="IPR000073">
    <property type="entry name" value="AB_hydrolase_1"/>
</dbReference>
<dbReference type="PANTHER" id="PTHR43265">
    <property type="entry name" value="ESTERASE ESTD"/>
    <property type="match status" value="1"/>
</dbReference>
<organism evidence="3 4">
    <name type="scientific">Nocardia mexicana</name>
    <dbReference type="NCBI Taxonomy" id="279262"/>
    <lineage>
        <taxon>Bacteria</taxon>
        <taxon>Bacillati</taxon>
        <taxon>Actinomycetota</taxon>
        <taxon>Actinomycetes</taxon>
        <taxon>Mycobacteriales</taxon>
        <taxon>Nocardiaceae</taxon>
        <taxon>Nocardia</taxon>
    </lineage>
</organism>
<dbReference type="InterPro" id="IPR053145">
    <property type="entry name" value="AB_hydrolase_Est10"/>
</dbReference>
<dbReference type="InterPro" id="IPR029058">
    <property type="entry name" value="AB_hydrolase_fold"/>
</dbReference>
<feature type="domain" description="AB hydrolase-1" evidence="2">
    <location>
        <begin position="76"/>
        <end position="292"/>
    </location>
</feature>
<proteinExistence type="predicted"/>
<evidence type="ECO:0000313" key="4">
    <source>
        <dbReference type="Proteomes" id="UP000255355"/>
    </source>
</evidence>
<accession>A0A370HBL8</accession>
<dbReference type="OrthoDB" id="9809549at2"/>
<keyword evidence="4" id="KW-1185">Reference proteome</keyword>
<dbReference type="PANTHER" id="PTHR43265:SF1">
    <property type="entry name" value="ESTERASE ESTD"/>
    <property type="match status" value="1"/>
</dbReference>
<dbReference type="GO" id="GO:0052689">
    <property type="term" value="F:carboxylic ester hydrolase activity"/>
    <property type="evidence" value="ECO:0007669"/>
    <property type="project" value="TreeGrafter"/>
</dbReference>